<dbReference type="AlphaFoldDB" id="A0A2I9CRM4"/>
<dbReference type="SUPFAM" id="SSF47802">
    <property type="entry name" value="DNA polymerase beta, N-terminal domain-like"/>
    <property type="match status" value="1"/>
</dbReference>
<proteinExistence type="predicted"/>
<dbReference type="InterPro" id="IPR003141">
    <property type="entry name" value="Pol/His_phosphatase_N"/>
</dbReference>
<dbReference type="FunFam" id="3.20.20.140:FF:000047">
    <property type="entry name" value="PHP domain-containing protein"/>
    <property type="match status" value="1"/>
</dbReference>
<dbReference type="Pfam" id="PF02811">
    <property type="entry name" value="PHP"/>
    <property type="match status" value="1"/>
</dbReference>
<dbReference type="PANTHER" id="PTHR36928:SF1">
    <property type="entry name" value="PHOSPHATASE YCDX-RELATED"/>
    <property type="match status" value="1"/>
</dbReference>
<dbReference type="Gene3D" id="1.10.150.110">
    <property type="entry name" value="DNA polymerase beta, N-terminal domain-like"/>
    <property type="match status" value="1"/>
</dbReference>
<gene>
    <name evidence="6" type="ORF">DAERI_010356</name>
</gene>
<comment type="caution">
    <text evidence="6">The sequence shown here is derived from an EMBL/GenBank/DDBJ whole genome shotgun (WGS) entry which is preliminary data.</text>
</comment>
<dbReference type="GO" id="GO:0005829">
    <property type="term" value="C:cytosol"/>
    <property type="evidence" value="ECO:0007669"/>
    <property type="project" value="TreeGrafter"/>
</dbReference>
<dbReference type="SMART" id="SM00483">
    <property type="entry name" value="POLXc"/>
    <property type="match status" value="1"/>
</dbReference>
<evidence type="ECO:0000313" key="7">
    <source>
        <dbReference type="Proteomes" id="UP000236569"/>
    </source>
</evidence>
<keyword evidence="1" id="KW-0808">Transferase</keyword>
<evidence type="ECO:0000259" key="4">
    <source>
        <dbReference type="SMART" id="SM00481"/>
    </source>
</evidence>
<keyword evidence="2" id="KW-0548">Nucleotidyltransferase</keyword>
<dbReference type="RefSeq" id="WP_235610173.1">
    <property type="nucleotide sequence ID" value="NZ_BFAG01000001.1"/>
</dbReference>
<dbReference type="InterPro" id="IPR050243">
    <property type="entry name" value="PHP_phosphatase"/>
</dbReference>
<dbReference type="PANTHER" id="PTHR36928">
    <property type="entry name" value="PHOSPHATASE YCDX-RELATED"/>
    <property type="match status" value="1"/>
</dbReference>
<sequence>MAEQHSGASASEQSEQETQAEPRSGGPAQRPTGPGRSGGASPELTRKALSGVLKTTADLLDLLGQEAFRANAYRGAARSLEALDTDVGALVESGFAGIPKVGRSIAAELAVYARTGTFEPLEDAASQIPPGVLGLFRVRGLGPKKIRALWDAGIDSLETLREGARDGRVAALKGFGPKSAGTILEAVEFALSAQERQFLSTGLDVSEALAAWLDGLEPRVAGDARRGLETVRAARVTVTGTAEDVTARLAGRVEDLTPVDPKPLLSGRVDGVPVEIAYAPAEARGALDLMMGGSAAYREALRAEARAQDFDLGGRGLKRNGTLLPTPTEEDVTRALNLPLRPAEYREPEHDGVWETLPAPGELVTVADLKGMLHTHSVWSDGAATLPEMVEETLRLGHAYLGTGDHSRAAHYANGLSIERLRAYIREIRELQRAGLPILAGAEVDILEDGSLDYPDEELLNLDYVVASVHSLFTLDRERQTERLVRAVSHPLTTILGHPTGRLLLRRPSYTLDLDAVLAACEENGTVVEINANAYRLDLDWRDALRWRDRLTFAINTDAHVLNGLSDTRYGVATARKAGLTPDRVVNTLGQEDFLAFVRRQREERGQA</sequence>
<dbReference type="GO" id="GO:0008270">
    <property type="term" value="F:zinc ion binding"/>
    <property type="evidence" value="ECO:0007669"/>
    <property type="project" value="TreeGrafter"/>
</dbReference>
<evidence type="ECO:0000313" key="6">
    <source>
        <dbReference type="EMBL" id="GBF04184.1"/>
    </source>
</evidence>
<evidence type="ECO:0000256" key="1">
    <source>
        <dbReference type="ARBA" id="ARBA00022679"/>
    </source>
</evidence>
<dbReference type="GO" id="GO:0003887">
    <property type="term" value="F:DNA-directed DNA polymerase activity"/>
    <property type="evidence" value="ECO:0007669"/>
    <property type="project" value="InterPro"/>
</dbReference>
<dbReference type="InterPro" id="IPR029398">
    <property type="entry name" value="PolB_thumb"/>
</dbReference>
<dbReference type="Gene3D" id="1.10.150.20">
    <property type="entry name" value="5' to 3' exonuclease, C-terminal subdomain"/>
    <property type="match status" value="1"/>
</dbReference>
<dbReference type="SMART" id="SM00481">
    <property type="entry name" value="POLIIIAc"/>
    <property type="match status" value="1"/>
</dbReference>
<protein>
    <submittedName>
        <fullName evidence="6">PHP-like protein</fullName>
    </submittedName>
</protein>
<dbReference type="InterPro" id="IPR002054">
    <property type="entry name" value="DNA-dir_DNA_pol_X"/>
</dbReference>
<dbReference type="InterPro" id="IPR022311">
    <property type="entry name" value="PolX-like"/>
</dbReference>
<dbReference type="Pfam" id="PF14716">
    <property type="entry name" value="HHH_8"/>
    <property type="match status" value="1"/>
</dbReference>
<dbReference type="InterPro" id="IPR004013">
    <property type="entry name" value="PHP_dom"/>
</dbReference>
<feature type="compositionally biased region" description="Low complexity" evidence="3">
    <location>
        <begin position="1"/>
        <end position="21"/>
    </location>
</feature>
<dbReference type="Pfam" id="PF14791">
    <property type="entry name" value="DNA_pol_B_thumb"/>
    <property type="match status" value="1"/>
</dbReference>
<dbReference type="Gene3D" id="3.20.20.140">
    <property type="entry name" value="Metal-dependent hydrolases"/>
    <property type="match status" value="1"/>
</dbReference>
<dbReference type="Gene3D" id="3.30.210.10">
    <property type="entry name" value="DNA polymerase, thumb domain"/>
    <property type="match status" value="1"/>
</dbReference>
<dbReference type="Gene3D" id="3.30.460.10">
    <property type="entry name" value="Beta Polymerase, domain 2"/>
    <property type="match status" value="1"/>
</dbReference>
<evidence type="ECO:0000256" key="3">
    <source>
        <dbReference type="SAM" id="MobiDB-lite"/>
    </source>
</evidence>
<dbReference type="GO" id="GO:0042578">
    <property type="term" value="F:phosphoric ester hydrolase activity"/>
    <property type="evidence" value="ECO:0007669"/>
    <property type="project" value="TreeGrafter"/>
</dbReference>
<dbReference type="GO" id="GO:0003677">
    <property type="term" value="F:DNA binding"/>
    <property type="evidence" value="ECO:0007669"/>
    <property type="project" value="InterPro"/>
</dbReference>
<dbReference type="SUPFAM" id="SSF89550">
    <property type="entry name" value="PHP domain-like"/>
    <property type="match status" value="1"/>
</dbReference>
<dbReference type="SUPFAM" id="SSF158702">
    <property type="entry name" value="Sec63 N-terminal domain-like"/>
    <property type="match status" value="1"/>
</dbReference>
<name>A0A2I9CRM4_9DEIO</name>
<keyword evidence="7" id="KW-1185">Reference proteome</keyword>
<evidence type="ECO:0000259" key="5">
    <source>
        <dbReference type="SMART" id="SM00483"/>
    </source>
</evidence>
<dbReference type="InterPro" id="IPR043519">
    <property type="entry name" value="NT_sf"/>
</dbReference>
<dbReference type="InterPro" id="IPR010996">
    <property type="entry name" value="HHH_MUS81"/>
</dbReference>
<accession>A0A2I9CRM4</accession>
<evidence type="ECO:0000256" key="2">
    <source>
        <dbReference type="ARBA" id="ARBA00022695"/>
    </source>
</evidence>
<dbReference type="InterPro" id="IPR016195">
    <property type="entry name" value="Pol/histidinol_Pase-like"/>
</dbReference>
<feature type="region of interest" description="Disordered" evidence="3">
    <location>
        <begin position="1"/>
        <end position="43"/>
    </location>
</feature>
<dbReference type="CDD" id="cd07436">
    <property type="entry name" value="PHP_PolX"/>
    <property type="match status" value="1"/>
</dbReference>
<organism evidence="6 7">
    <name type="scientific">Deinococcus aerius</name>
    <dbReference type="NCBI Taxonomy" id="200253"/>
    <lineage>
        <taxon>Bacteria</taxon>
        <taxon>Thermotogati</taxon>
        <taxon>Deinococcota</taxon>
        <taxon>Deinococci</taxon>
        <taxon>Deinococcales</taxon>
        <taxon>Deinococcaceae</taxon>
        <taxon>Deinococcus</taxon>
    </lineage>
</organism>
<reference evidence="7" key="1">
    <citation type="submission" date="2018-01" db="EMBL/GenBank/DDBJ databases">
        <title>Draft Genome Sequence of the Radioresistant Bacterium Deinococcus aerius TR0125, Isolated from the Higher Atmosphere above Japan.</title>
        <authorList>
            <person name="Satoh K."/>
            <person name="Arai H."/>
            <person name="Sanzen T."/>
            <person name="Kawaguchi Y."/>
            <person name="Hayashi H."/>
            <person name="Yokobori S."/>
            <person name="Yamagishi A."/>
            <person name="Oono Y."/>
            <person name="Narumi I."/>
        </authorList>
    </citation>
    <scope>NUCLEOTIDE SEQUENCE [LARGE SCALE GENOMIC DNA]</scope>
    <source>
        <strain evidence="7">TR0125</strain>
    </source>
</reference>
<dbReference type="PIRSF" id="PIRSF005047">
    <property type="entry name" value="UCP005047_YshC"/>
    <property type="match status" value="1"/>
</dbReference>
<feature type="domain" description="DNA-directed DNA polymerase X" evidence="5">
    <location>
        <begin position="43"/>
        <end position="347"/>
    </location>
</feature>
<dbReference type="SUPFAM" id="SSF81301">
    <property type="entry name" value="Nucleotidyltransferase"/>
    <property type="match status" value="1"/>
</dbReference>
<dbReference type="InterPro" id="IPR037160">
    <property type="entry name" value="DNA_Pol_thumb_sf"/>
</dbReference>
<dbReference type="EMBL" id="BFAG01000001">
    <property type="protein sequence ID" value="GBF04184.1"/>
    <property type="molecule type" value="Genomic_DNA"/>
</dbReference>
<dbReference type="InterPro" id="IPR047967">
    <property type="entry name" value="PolX_PHP"/>
</dbReference>
<dbReference type="Pfam" id="PF14520">
    <property type="entry name" value="HHH_5"/>
    <property type="match status" value="1"/>
</dbReference>
<dbReference type="InterPro" id="IPR027421">
    <property type="entry name" value="DNA_pol_lamdba_lyase_dom_sf"/>
</dbReference>
<dbReference type="Proteomes" id="UP000236569">
    <property type="component" value="Unassembled WGS sequence"/>
</dbReference>
<feature type="domain" description="Polymerase/histidinol phosphatase N-terminal" evidence="4">
    <location>
        <begin position="371"/>
        <end position="448"/>
    </location>
</feature>